<dbReference type="AlphaFoldDB" id="A0A815AGR5"/>
<dbReference type="Proteomes" id="UP000677228">
    <property type="component" value="Unassembled WGS sequence"/>
</dbReference>
<evidence type="ECO:0000313" key="3">
    <source>
        <dbReference type="EMBL" id="CAF3997830.1"/>
    </source>
</evidence>
<dbReference type="Proteomes" id="UP000681722">
    <property type="component" value="Unassembled WGS sequence"/>
</dbReference>
<protein>
    <submittedName>
        <fullName evidence="2">Uncharacterized protein</fullName>
    </submittedName>
</protein>
<proteinExistence type="predicted"/>
<dbReference type="Proteomes" id="UP000682733">
    <property type="component" value="Unassembled WGS sequence"/>
</dbReference>
<keyword evidence="5" id="KW-1185">Reference proteome</keyword>
<evidence type="ECO:0000313" key="1">
    <source>
        <dbReference type="EMBL" id="CAF1186736.1"/>
    </source>
</evidence>
<dbReference type="EMBL" id="CAJOBC010017205">
    <property type="protein sequence ID" value="CAF4031792.1"/>
    <property type="molecule type" value="Genomic_DNA"/>
</dbReference>
<organism evidence="2 5">
    <name type="scientific">Didymodactylos carnosus</name>
    <dbReference type="NCBI Taxonomy" id="1234261"/>
    <lineage>
        <taxon>Eukaryota</taxon>
        <taxon>Metazoa</taxon>
        <taxon>Spiralia</taxon>
        <taxon>Gnathifera</taxon>
        <taxon>Rotifera</taxon>
        <taxon>Eurotatoria</taxon>
        <taxon>Bdelloidea</taxon>
        <taxon>Philodinida</taxon>
        <taxon>Philodinidae</taxon>
        <taxon>Didymodactylos</taxon>
    </lineage>
</organism>
<comment type="caution">
    <text evidence="2">The sequence shown here is derived from an EMBL/GenBank/DDBJ whole genome shotgun (WGS) entry which is preliminary data.</text>
</comment>
<dbReference type="OrthoDB" id="10068374at2759"/>
<gene>
    <name evidence="2" type="ORF">GPM918_LOCUS26436</name>
    <name evidence="1" type="ORF">OVA965_LOCUS23334</name>
    <name evidence="4" type="ORF">SRO942_LOCUS26586</name>
    <name evidence="3" type="ORF">TMI583_LOCUS24051</name>
</gene>
<feature type="non-terminal residue" evidence="2">
    <location>
        <position position="1"/>
    </location>
</feature>
<dbReference type="Proteomes" id="UP000663829">
    <property type="component" value="Unassembled WGS sequence"/>
</dbReference>
<evidence type="ECO:0000313" key="5">
    <source>
        <dbReference type="Proteomes" id="UP000663829"/>
    </source>
</evidence>
<name>A0A815AGR5_9BILA</name>
<accession>A0A815AGR5</accession>
<dbReference type="EMBL" id="CAJOBA010035081">
    <property type="protein sequence ID" value="CAF3997830.1"/>
    <property type="molecule type" value="Genomic_DNA"/>
</dbReference>
<evidence type="ECO:0000313" key="4">
    <source>
        <dbReference type="EMBL" id="CAF4031792.1"/>
    </source>
</evidence>
<reference evidence="2" key="1">
    <citation type="submission" date="2021-02" db="EMBL/GenBank/DDBJ databases">
        <authorList>
            <person name="Nowell W R."/>
        </authorList>
    </citation>
    <scope>NUCLEOTIDE SEQUENCE</scope>
</reference>
<dbReference type="EMBL" id="CAJNOQ010010650">
    <property type="protein sequence ID" value="CAF1257461.1"/>
    <property type="molecule type" value="Genomic_DNA"/>
</dbReference>
<sequence>KATRTISNQLKQAQDNLNAHLQKVQELPYQQKQEEITMEHIELLGAIETFVHQGLQPVRINFEQKKILLEIDRNEVQLVKSFCDLSPTSDQFEFALKIWSVTSKNCQQAVSQINNETIQDNNNIVTNGELKLLPKHLEQQNRLFSLKLSAPSIAGIIEARQTNIEKRATQIIEFKKATPKLQSPRFHPTHQNREKHFIAD</sequence>
<evidence type="ECO:0000313" key="2">
    <source>
        <dbReference type="EMBL" id="CAF1257461.1"/>
    </source>
</evidence>
<dbReference type="EMBL" id="CAJNOK010013553">
    <property type="protein sequence ID" value="CAF1186736.1"/>
    <property type="molecule type" value="Genomic_DNA"/>
</dbReference>